<evidence type="ECO:0000256" key="10">
    <source>
        <dbReference type="ARBA" id="ARBA00022692"/>
    </source>
</evidence>
<feature type="transmembrane region" description="Helical" evidence="21">
    <location>
        <begin position="215"/>
        <end position="236"/>
    </location>
</feature>
<dbReference type="PANTHER" id="PTHR10571:SF0">
    <property type="entry name" value="UDP-N-ACETYLGLUCOSAMINE--DOLICHYL-PHOSPHATE N-ACETYLGLUCOSAMINEPHOSPHOTRANSFERASE"/>
    <property type="match status" value="1"/>
</dbReference>
<evidence type="ECO:0000256" key="15">
    <source>
        <dbReference type="ARBA" id="ARBA00023136"/>
    </source>
</evidence>
<keyword evidence="16" id="KW-0325">Glycoprotein</keyword>
<dbReference type="EMBL" id="CAXLJM020000046">
    <property type="protein sequence ID" value="CAL8111406.1"/>
    <property type="molecule type" value="Genomic_DNA"/>
</dbReference>
<comment type="pathway">
    <text evidence="3">Protein modification; protein glycosylation.</text>
</comment>
<comment type="cofactor">
    <cofactor evidence="1">
        <name>Mg(2+)</name>
        <dbReference type="ChEBI" id="CHEBI:18420"/>
    </cofactor>
</comment>
<dbReference type="Proteomes" id="UP001642540">
    <property type="component" value="Unassembled WGS sequence"/>
</dbReference>
<evidence type="ECO:0000256" key="19">
    <source>
        <dbReference type="ARBA" id="ARBA00044717"/>
    </source>
</evidence>
<comment type="caution">
    <text evidence="23">The sequence shown here is derived from an EMBL/GenBank/DDBJ whole genome shotgun (WGS) entry which is preliminary data.</text>
</comment>
<comment type="similarity">
    <text evidence="4">Belongs to the glycosyltransferase 4 family.</text>
</comment>
<evidence type="ECO:0000313" key="23">
    <source>
        <dbReference type="EMBL" id="CAL8111406.1"/>
    </source>
</evidence>
<dbReference type="Pfam" id="PF00953">
    <property type="entry name" value="Glycos_transf_4"/>
    <property type="match status" value="1"/>
</dbReference>
<dbReference type="InterPro" id="IPR000715">
    <property type="entry name" value="Glycosyl_transferase_4"/>
</dbReference>
<keyword evidence="15 21" id="KW-0472">Membrane</keyword>
<evidence type="ECO:0000256" key="9">
    <source>
        <dbReference type="ARBA" id="ARBA00022679"/>
    </source>
</evidence>
<dbReference type="InterPro" id="IPR033895">
    <property type="entry name" value="GPT"/>
</dbReference>
<keyword evidence="24" id="KW-1185">Reference proteome</keyword>
<evidence type="ECO:0000259" key="22">
    <source>
        <dbReference type="Pfam" id="PF21383"/>
    </source>
</evidence>
<keyword evidence="11" id="KW-0479">Metal-binding</keyword>
<proteinExistence type="inferred from homology"/>
<gene>
    <name evidence="23" type="ORF">ODALV1_LOCUS15008</name>
</gene>
<evidence type="ECO:0000256" key="2">
    <source>
        <dbReference type="ARBA" id="ARBA00004477"/>
    </source>
</evidence>
<evidence type="ECO:0000256" key="17">
    <source>
        <dbReference type="ARBA" id="ARBA00029567"/>
    </source>
</evidence>
<keyword evidence="14 21" id="KW-1133">Transmembrane helix</keyword>
<feature type="transmembrane region" description="Helical" evidence="21">
    <location>
        <begin position="376"/>
        <end position="396"/>
    </location>
</feature>
<evidence type="ECO:0000256" key="13">
    <source>
        <dbReference type="ARBA" id="ARBA00022842"/>
    </source>
</evidence>
<evidence type="ECO:0000256" key="5">
    <source>
        <dbReference type="ARBA" id="ARBA00011738"/>
    </source>
</evidence>
<evidence type="ECO:0000256" key="7">
    <source>
        <dbReference type="ARBA" id="ARBA00017659"/>
    </source>
</evidence>
<accession>A0ABP1QTQ4</accession>
<comment type="catalytic activity">
    <reaction evidence="20">
        <text>a di-trans,poly-cis-dolichyl phosphate + UDP-N-acetyl-alpha-D-glucosamine = an N-acetyl-alpha-D-glucosaminyl-diphospho-di-trans,poly-cis-dolichol + UMP</text>
        <dbReference type="Rhea" id="RHEA:13289"/>
        <dbReference type="Rhea" id="RHEA-COMP:19498"/>
        <dbReference type="Rhea" id="RHEA-COMP:19507"/>
        <dbReference type="ChEBI" id="CHEBI:57683"/>
        <dbReference type="ChEBI" id="CHEBI:57705"/>
        <dbReference type="ChEBI" id="CHEBI:57865"/>
        <dbReference type="ChEBI" id="CHEBI:58427"/>
        <dbReference type="EC" id="2.7.8.15"/>
    </reaction>
    <physiologicalReaction direction="left-to-right" evidence="20">
        <dbReference type="Rhea" id="RHEA:13290"/>
    </physiologicalReaction>
</comment>
<dbReference type="InterPro" id="IPR048439">
    <property type="entry name" value="DPAGT1_ins"/>
</dbReference>
<feature type="transmembrane region" description="Helical" evidence="21">
    <location>
        <begin position="248"/>
        <end position="266"/>
    </location>
</feature>
<evidence type="ECO:0000256" key="16">
    <source>
        <dbReference type="ARBA" id="ARBA00023180"/>
    </source>
</evidence>
<name>A0ABP1QTQ4_9HEXA</name>
<protein>
    <recommendedName>
        <fullName evidence="7">UDP-N-acetylglucosamine--dolichyl-phosphate N-acetylglucosaminephosphotransferase</fullName>
        <ecNumber evidence="6">2.7.8.15</ecNumber>
    </recommendedName>
    <alternativeName>
        <fullName evidence="17">GlcNAc-1-P transferase</fullName>
    </alternativeName>
    <alternativeName>
        <fullName evidence="18">N-acetylglucosamine-1-phosphate transferase</fullName>
    </alternativeName>
</protein>
<comment type="subcellular location">
    <subcellularLocation>
        <location evidence="2">Endoplasmic reticulum membrane</location>
        <topology evidence="2">Multi-pass membrane protein</topology>
    </subcellularLocation>
</comment>
<organism evidence="23 24">
    <name type="scientific">Orchesella dallaii</name>
    <dbReference type="NCBI Taxonomy" id="48710"/>
    <lineage>
        <taxon>Eukaryota</taxon>
        <taxon>Metazoa</taxon>
        <taxon>Ecdysozoa</taxon>
        <taxon>Arthropoda</taxon>
        <taxon>Hexapoda</taxon>
        <taxon>Collembola</taxon>
        <taxon>Entomobryomorpha</taxon>
        <taxon>Entomobryoidea</taxon>
        <taxon>Orchesellidae</taxon>
        <taxon>Orchesellinae</taxon>
        <taxon>Orchesella</taxon>
    </lineage>
</organism>
<feature type="transmembrane region" description="Helical" evidence="21">
    <location>
        <begin position="119"/>
        <end position="142"/>
    </location>
</feature>
<keyword evidence="13" id="KW-0460">Magnesium</keyword>
<evidence type="ECO:0000256" key="8">
    <source>
        <dbReference type="ARBA" id="ARBA00022676"/>
    </source>
</evidence>
<evidence type="ECO:0000256" key="1">
    <source>
        <dbReference type="ARBA" id="ARBA00001946"/>
    </source>
</evidence>
<feature type="transmembrane region" description="Helical" evidence="21">
    <location>
        <begin position="51"/>
        <end position="68"/>
    </location>
</feature>
<evidence type="ECO:0000256" key="18">
    <source>
        <dbReference type="ARBA" id="ARBA00033238"/>
    </source>
</evidence>
<comment type="function">
    <text evidence="19">UDP-N-acetylglucosamine--dolichyl-phosphate N-acetylglucosaminephosphotransferase that operates in the biosynthetic pathway of dolichol-linked oligosaccharides, the glycan precursors employed in protein asparagine (N)-glycosylation. The assembly of dolichol-linked oligosaccharides begins on the cytosolic side of the endoplasmic reticulum membrane and finishes in its lumen. The sequential addition of sugars to dolichol pyrophosphate produces dolichol-linked oligosaccharides containing fourteen sugars, including two GlcNAcs, nine mannoses and three glucoses. Once assembled, the oligosaccharide is transferred from the lipid to nascent proteins by oligosaccharyltransferases. Catalyzes the initial step of dolichol-linked oligosaccharide biosynthesis, transfering GlcNAc-1-P from cytosolic UDP-GlcNAc onto the carrier lipid dolichyl phosphate (P-dolichol), yielding GlcNAc-P-P-dolichol embedded in the cytoplasmic leaflet of the endoplasmic reticulum membrane.</text>
</comment>
<feature type="transmembrane region" description="Helical" evidence="21">
    <location>
        <begin position="6"/>
        <end position="23"/>
    </location>
</feature>
<evidence type="ECO:0000256" key="14">
    <source>
        <dbReference type="ARBA" id="ARBA00022989"/>
    </source>
</evidence>
<feature type="transmembrane region" description="Helical" evidence="21">
    <location>
        <begin position="272"/>
        <end position="292"/>
    </location>
</feature>
<evidence type="ECO:0000256" key="3">
    <source>
        <dbReference type="ARBA" id="ARBA00004922"/>
    </source>
</evidence>
<evidence type="ECO:0000256" key="12">
    <source>
        <dbReference type="ARBA" id="ARBA00022824"/>
    </source>
</evidence>
<keyword evidence="10 21" id="KW-0812">Transmembrane</keyword>
<feature type="transmembrane region" description="Helical" evidence="21">
    <location>
        <begin position="162"/>
        <end position="180"/>
    </location>
</feature>
<evidence type="ECO:0000256" key="11">
    <source>
        <dbReference type="ARBA" id="ARBA00022723"/>
    </source>
</evidence>
<evidence type="ECO:0000256" key="4">
    <source>
        <dbReference type="ARBA" id="ARBA00009317"/>
    </source>
</evidence>
<evidence type="ECO:0000256" key="20">
    <source>
        <dbReference type="ARBA" id="ARBA00045078"/>
    </source>
</evidence>
<feature type="domain" description="DPAGT1 insertion" evidence="22">
    <location>
        <begin position="315"/>
        <end position="355"/>
    </location>
</feature>
<evidence type="ECO:0000313" key="24">
    <source>
        <dbReference type="Proteomes" id="UP001642540"/>
    </source>
</evidence>
<sequence>MTTDLWCLILLSIGAYLITSRIIPRFRDVFIRANLFGIDLCKSTGAEVPEAVGVLCGCVFLVCMFLFIPARFGQEFIRQKESFPHHELVEYITALLGVTCILLLGFADDVLDVPWRVKLLLPAIAALPMLLVYYATFDITFVVVPKPLRPFVGQSIDLGWLYYMYMMMVVVFSTNAINILAGINGLECGQTVVIALSVLSYNCFEIYMGEVPSHAHYFSVHLLLPFIGTSAALLRYNWYPAQVFVGDTYCYFSGMLFATIGILGHFSKTLLLFFIPQVINFVYSVPQIFHFVPCPRHRLPRYNKLTNNIEMSTVRFKQKDLKFLGRASIGILESMGLLSVQRNVGENREYTECNNFTLVNLILKLFGPMHERSTTIIILLIQILCSCAAFAIRYPLARLFYDV</sequence>
<reference evidence="23 24" key="1">
    <citation type="submission" date="2024-08" db="EMBL/GenBank/DDBJ databases">
        <authorList>
            <person name="Cucini C."/>
            <person name="Frati F."/>
        </authorList>
    </citation>
    <scope>NUCLEOTIDE SEQUENCE [LARGE SCALE GENOMIC DNA]</scope>
</reference>
<evidence type="ECO:0000256" key="6">
    <source>
        <dbReference type="ARBA" id="ARBA00013225"/>
    </source>
</evidence>
<feature type="transmembrane region" description="Helical" evidence="21">
    <location>
        <begin position="88"/>
        <end position="107"/>
    </location>
</feature>
<dbReference type="PANTHER" id="PTHR10571">
    <property type="entry name" value="UDP-N-ACETYLGLUCOSAMINE--DOLICHYL-PHOSPHATE N-ACETYLGLUCOSAMINEPHOSPHOTRANSFERASE"/>
    <property type="match status" value="1"/>
</dbReference>
<keyword evidence="12" id="KW-0256">Endoplasmic reticulum</keyword>
<dbReference type="Pfam" id="PF21383">
    <property type="entry name" value="DPAGT1_ins"/>
    <property type="match status" value="1"/>
</dbReference>
<evidence type="ECO:0000256" key="21">
    <source>
        <dbReference type="SAM" id="Phobius"/>
    </source>
</evidence>
<dbReference type="CDD" id="cd06855">
    <property type="entry name" value="GT_GPT_euk"/>
    <property type="match status" value="1"/>
</dbReference>
<keyword evidence="9" id="KW-0808">Transferase</keyword>
<dbReference type="EC" id="2.7.8.15" evidence="6"/>
<comment type="subunit">
    <text evidence="5">Homodimer.</text>
</comment>
<keyword evidence="8" id="KW-0328">Glycosyltransferase</keyword>